<evidence type="ECO:0000259" key="2">
    <source>
        <dbReference type="Pfam" id="PF00534"/>
    </source>
</evidence>
<dbReference type="OrthoDB" id="9771846at2"/>
<dbReference type="Pfam" id="PF00534">
    <property type="entry name" value="Glycos_transf_1"/>
    <property type="match status" value="1"/>
</dbReference>
<sequence>MKIAMIGHKRIPSREGGIEIVVEELATKMVEEGHDVYVYNRAGHHVSGAENDVQVGKMYKGIHIITVPTSEKKSLNATIYSILATLHAVFHHYDVIHFHASGPCAMIWLPHLLGIRTVATIHGIDSQRAKWGGFATKYLEFGEKCAAKYADELIVLSEGNKKFFKDTYGREATLIPNGIGKPEILEAEEITQQFGLKKDEYILFLARIVPEKGLHYLIKAYKQIHTDKKLVIVGGTSHSNDYVSKIKRAAREDERIMLLGFQQGKVLEELYSNAYLYVLPSDVEGMPISLLEAMSYGNCCLVSDINETAGVVADKGITFKKGDVEDLKQKLIELLDDQKEVRSYKEQAAEYVLSKYNWDDVVSRTINLYKCGLKAF</sequence>
<protein>
    <submittedName>
        <fullName evidence="4">Glycosyl transferase family 4</fullName>
    </submittedName>
</protein>
<dbReference type="PANTHER" id="PTHR46401">
    <property type="entry name" value="GLYCOSYLTRANSFERASE WBBK-RELATED"/>
    <property type="match status" value="1"/>
</dbReference>
<feature type="domain" description="Glycosyl transferase family 1" evidence="2">
    <location>
        <begin position="188"/>
        <end position="349"/>
    </location>
</feature>
<dbReference type="InterPro" id="IPR028098">
    <property type="entry name" value="Glyco_trans_4-like_N"/>
</dbReference>
<dbReference type="GO" id="GO:0009103">
    <property type="term" value="P:lipopolysaccharide biosynthetic process"/>
    <property type="evidence" value="ECO:0007669"/>
    <property type="project" value="TreeGrafter"/>
</dbReference>
<dbReference type="EMBL" id="CP043028">
    <property type="protein sequence ID" value="QFJ53915.1"/>
    <property type="molecule type" value="Genomic_DNA"/>
</dbReference>
<proteinExistence type="predicted"/>
<dbReference type="CDD" id="cd03801">
    <property type="entry name" value="GT4_PimA-like"/>
    <property type="match status" value="1"/>
</dbReference>
<gene>
    <name evidence="4" type="ORF">FXF36_03045</name>
</gene>
<dbReference type="GO" id="GO:0016757">
    <property type="term" value="F:glycosyltransferase activity"/>
    <property type="evidence" value="ECO:0007669"/>
    <property type="project" value="InterPro"/>
</dbReference>
<reference evidence="5" key="1">
    <citation type="submission" date="2019-08" db="EMBL/GenBank/DDBJ databases">
        <title>Complete Genome Sequence of the Polysaccharide-Degrading Rumen Bacterium Pseudobutyrivibrio xylanivorans MA3014.</title>
        <authorList>
            <person name="Palevich N."/>
            <person name="Maclean P.H."/>
            <person name="Kelly W.J."/>
            <person name="Leahy S.C."/>
            <person name="Rakonjac J."/>
            <person name="Attwood G.T."/>
        </authorList>
    </citation>
    <scope>NUCLEOTIDE SEQUENCE [LARGE SCALE GENOMIC DNA]</scope>
    <source>
        <strain evidence="5">MA3014</strain>
    </source>
</reference>
<dbReference type="Pfam" id="PF13439">
    <property type="entry name" value="Glyco_transf_4"/>
    <property type="match status" value="1"/>
</dbReference>
<evidence type="ECO:0000313" key="4">
    <source>
        <dbReference type="EMBL" id="QFJ53915.1"/>
    </source>
</evidence>
<dbReference type="KEGG" id="pxv:FXF36_03045"/>
<name>A0A5P6VMN4_PSEXY</name>
<dbReference type="RefSeq" id="WP_151622412.1">
    <property type="nucleotide sequence ID" value="NZ_CP043028.1"/>
</dbReference>
<dbReference type="InterPro" id="IPR001296">
    <property type="entry name" value="Glyco_trans_1"/>
</dbReference>
<evidence type="ECO:0000259" key="3">
    <source>
        <dbReference type="Pfam" id="PF13439"/>
    </source>
</evidence>
<dbReference type="Proteomes" id="UP000327030">
    <property type="component" value="Chromosome 1"/>
</dbReference>
<keyword evidence="1 4" id="KW-0808">Transferase</keyword>
<organism evidence="4 5">
    <name type="scientific">Pseudobutyrivibrio xylanivorans</name>
    <dbReference type="NCBI Taxonomy" id="185007"/>
    <lineage>
        <taxon>Bacteria</taxon>
        <taxon>Bacillati</taxon>
        <taxon>Bacillota</taxon>
        <taxon>Clostridia</taxon>
        <taxon>Lachnospirales</taxon>
        <taxon>Lachnospiraceae</taxon>
        <taxon>Pseudobutyrivibrio</taxon>
    </lineage>
</organism>
<evidence type="ECO:0000256" key="1">
    <source>
        <dbReference type="ARBA" id="ARBA00022679"/>
    </source>
</evidence>
<dbReference type="PANTHER" id="PTHR46401:SF2">
    <property type="entry name" value="GLYCOSYLTRANSFERASE WBBK-RELATED"/>
    <property type="match status" value="1"/>
</dbReference>
<feature type="domain" description="Glycosyltransferase subfamily 4-like N-terminal" evidence="3">
    <location>
        <begin position="16"/>
        <end position="179"/>
    </location>
</feature>
<dbReference type="Gene3D" id="3.40.50.2000">
    <property type="entry name" value="Glycogen Phosphorylase B"/>
    <property type="match status" value="2"/>
</dbReference>
<accession>A0A5P6VMN4</accession>
<dbReference type="AlphaFoldDB" id="A0A5P6VMN4"/>
<evidence type="ECO:0000313" key="5">
    <source>
        <dbReference type="Proteomes" id="UP000327030"/>
    </source>
</evidence>
<dbReference type="SUPFAM" id="SSF53756">
    <property type="entry name" value="UDP-Glycosyltransferase/glycogen phosphorylase"/>
    <property type="match status" value="1"/>
</dbReference>